<feature type="region of interest" description="Disordered" evidence="1">
    <location>
        <begin position="111"/>
        <end position="139"/>
    </location>
</feature>
<protein>
    <submittedName>
        <fullName evidence="2">Uncharacterized protein</fullName>
    </submittedName>
</protein>
<reference evidence="2" key="1">
    <citation type="submission" date="2018-11" db="EMBL/GenBank/DDBJ databases">
        <authorList>
            <consortium name="Pathogen Informatics"/>
        </authorList>
    </citation>
    <scope>NUCLEOTIDE SEQUENCE</scope>
</reference>
<evidence type="ECO:0000313" key="2">
    <source>
        <dbReference type="EMBL" id="VEL21302.1"/>
    </source>
</evidence>
<gene>
    <name evidence="2" type="ORF">PXEA_LOCUS14742</name>
</gene>
<accession>A0A448WVP3</accession>
<sequence>MPPDCPGVSHSIWTYHVEGPPGYSVPHSTILSCYAPNTLCIVSTYMRVRRKNDRLLMQPLSTRVTLPGKPRDLRLRVACDISRPCIIATWMPPKDYASMLFPASSSPESAIFPPPPASGTAAESISSSFPSASSSSSSTVDASAASSTVNSSNNEQDLQQKARQKILEENYSALLAYRVRYRIVEPAIRIVDSAIPHSDRIDGLVAGETLTKEELDKTPWLGRIEKNATQLSLHTQPGEHRTFLCPPTIVQLSKKTRFLSLKHINFNSTNKY</sequence>
<dbReference type="OrthoDB" id="6268132at2759"/>
<evidence type="ECO:0000256" key="1">
    <source>
        <dbReference type="SAM" id="MobiDB-lite"/>
    </source>
</evidence>
<dbReference type="Proteomes" id="UP000784294">
    <property type="component" value="Unassembled WGS sequence"/>
</dbReference>
<name>A0A448WVP3_9PLAT</name>
<comment type="caution">
    <text evidence="2">The sequence shown here is derived from an EMBL/GenBank/DDBJ whole genome shotgun (WGS) entry which is preliminary data.</text>
</comment>
<dbReference type="AlphaFoldDB" id="A0A448WVP3"/>
<evidence type="ECO:0000313" key="3">
    <source>
        <dbReference type="Proteomes" id="UP000784294"/>
    </source>
</evidence>
<feature type="compositionally biased region" description="Low complexity" evidence="1">
    <location>
        <begin position="121"/>
        <end position="139"/>
    </location>
</feature>
<keyword evidence="3" id="KW-1185">Reference proteome</keyword>
<proteinExistence type="predicted"/>
<dbReference type="EMBL" id="CAAALY010050597">
    <property type="protein sequence ID" value="VEL21302.1"/>
    <property type="molecule type" value="Genomic_DNA"/>
</dbReference>
<organism evidence="2 3">
    <name type="scientific">Protopolystoma xenopodis</name>
    <dbReference type="NCBI Taxonomy" id="117903"/>
    <lineage>
        <taxon>Eukaryota</taxon>
        <taxon>Metazoa</taxon>
        <taxon>Spiralia</taxon>
        <taxon>Lophotrochozoa</taxon>
        <taxon>Platyhelminthes</taxon>
        <taxon>Monogenea</taxon>
        <taxon>Polyopisthocotylea</taxon>
        <taxon>Polystomatidea</taxon>
        <taxon>Polystomatidae</taxon>
        <taxon>Protopolystoma</taxon>
    </lineage>
</organism>